<reference evidence="1" key="1">
    <citation type="submission" date="2023-11" db="EMBL/GenBank/DDBJ databases">
        <authorList>
            <person name="Poullet M."/>
        </authorList>
    </citation>
    <scope>NUCLEOTIDE SEQUENCE</scope>
    <source>
        <strain evidence="1">E1834</strain>
    </source>
</reference>
<dbReference type="Proteomes" id="UP001497535">
    <property type="component" value="Unassembled WGS sequence"/>
</dbReference>
<accession>A0ACB1B4N9</accession>
<dbReference type="EMBL" id="CAVMJV010000191">
    <property type="protein sequence ID" value="CAK5123128.1"/>
    <property type="molecule type" value="Genomic_DNA"/>
</dbReference>
<gene>
    <name evidence="1" type="ORF">MENTE1834_LOCUS47408</name>
</gene>
<comment type="caution">
    <text evidence="1">The sequence shown here is derived from an EMBL/GenBank/DDBJ whole genome shotgun (WGS) entry which is preliminary data.</text>
</comment>
<evidence type="ECO:0000313" key="1">
    <source>
        <dbReference type="EMBL" id="CAK5123128.1"/>
    </source>
</evidence>
<sequence>MAKPVPSSSKLGRKPKWYFADDELSQLIYRMFMNSAAELKYRREAAEFIQEMAERVNHNILQHRGRYL</sequence>
<evidence type="ECO:0000313" key="2">
    <source>
        <dbReference type="Proteomes" id="UP001497535"/>
    </source>
</evidence>
<name>A0ACB1B4N9_MELEN</name>
<organism evidence="1 2">
    <name type="scientific">Meloidogyne enterolobii</name>
    <name type="common">Root-knot nematode worm</name>
    <name type="synonym">Meloidogyne mayaguensis</name>
    <dbReference type="NCBI Taxonomy" id="390850"/>
    <lineage>
        <taxon>Eukaryota</taxon>
        <taxon>Metazoa</taxon>
        <taxon>Ecdysozoa</taxon>
        <taxon>Nematoda</taxon>
        <taxon>Chromadorea</taxon>
        <taxon>Rhabditida</taxon>
        <taxon>Tylenchina</taxon>
        <taxon>Tylenchomorpha</taxon>
        <taxon>Tylenchoidea</taxon>
        <taxon>Meloidogynidae</taxon>
        <taxon>Meloidogyninae</taxon>
        <taxon>Meloidogyne</taxon>
    </lineage>
</organism>
<keyword evidence="2" id="KW-1185">Reference proteome</keyword>
<protein>
    <submittedName>
        <fullName evidence="1">Uncharacterized protein</fullName>
    </submittedName>
</protein>
<proteinExistence type="predicted"/>